<evidence type="ECO:0000256" key="8">
    <source>
        <dbReference type="SAM" id="Phobius"/>
    </source>
</evidence>
<comment type="subcellular location">
    <subcellularLocation>
        <location evidence="1">Cell membrane</location>
        <topology evidence="1">Multi-pass membrane protein</topology>
    </subcellularLocation>
</comment>
<feature type="transmembrane region" description="Helical" evidence="8">
    <location>
        <begin position="20"/>
        <end position="40"/>
    </location>
</feature>
<feature type="transmembrane region" description="Helical" evidence="8">
    <location>
        <begin position="96"/>
        <end position="113"/>
    </location>
</feature>
<dbReference type="PANTHER" id="PTHR38686">
    <property type="entry name" value="APOLIPOPROTEIN N-ACYLTRANSFERASE"/>
    <property type="match status" value="1"/>
</dbReference>
<dbReference type="GO" id="GO:0005886">
    <property type="term" value="C:plasma membrane"/>
    <property type="evidence" value="ECO:0007669"/>
    <property type="project" value="UniProtKB-SubCell"/>
</dbReference>
<evidence type="ECO:0000256" key="7">
    <source>
        <dbReference type="ARBA" id="ARBA00023315"/>
    </source>
</evidence>
<dbReference type="NCBIfam" id="TIGR00546">
    <property type="entry name" value="lnt"/>
    <property type="match status" value="1"/>
</dbReference>
<keyword evidence="3" id="KW-0808">Transferase</keyword>
<feature type="domain" description="CN hydrolase" evidence="9">
    <location>
        <begin position="242"/>
        <end position="457"/>
    </location>
</feature>
<evidence type="ECO:0000256" key="4">
    <source>
        <dbReference type="ARBA" id="ARBA00022692"/>
    </source>
</evidence>
<evidence type="ECO:0000313" key="10">
    <source>
        <dbReference type="EMBL" id="GAW92413.1"/>
    </source>
</evidence>
<dbReference type="Gene3D" id="3.60.110.10">
    <property type="entry name" value="Carbon-nitrogen hydrolase"/>
    <property type="match status" value="1"/>
</dbReference>
<name>A0A1Z5HSB1_9FIRM</name>
<dbReference type="SUPFAM" id="SSF56317">
    <property type="entry name" value="Carbon-nitrogen hydrolase"/>
    <property type="match status" value="1"/>
</dbReference>
<feature type="transmembrane region" description="Helical" evidence="8">
    <location>
        <begin position="134"/>
        <end position="159"/>
    </location>
</feature>
<dbReference type="EMBL" id="BDGJ01000073">
    <property type="protein sequence ID" value="GAW92413.1"/>
    <property type="molecule type" value="Genomic_DNA"/>
</dbReference>
<dbReference type="InterPro" id="IPR003010">
    <property type="entry name" value="C-N_Hydrolase"/>
</dbReference>
<dbReference type="InterPro" id="IPR004563">
    <property type="entry name" value="Apolipo_AcylTrfase"/>
</dbReference>
<keyword evidence="2" id="KW-1003">Cell membrane</keyword>
<dbReference type="AlphaFoldDB" id="A0A1Z5HSB1"/>
<evidence type="ECO:0000256" key="3">
    <source>
        <dbReference type="ARBA" id="ARBA00022679"/>
    </source>
</evidence>
<evidence type="ECO:0000256" key="2">
    <source>
        <dbReference type="ARBA" id="ARBA00022475"/>
    </source>
</evidence>
<evidence type="ECO:0000313" key="11">
    <source>
        <dbReference type="Proteomes" id="UP000197032"/>
    </source>
</evidence>
<feature type="transmembrane region" description="Helical" evidence="8">
    <location>
        <begin position="72"/>
        <end position="90"/>
    </location>
</feature>
<feature type="transmembrane region" description="Helical" evidence="8">
    <location>
        <begin position="46"/>
        <end position="65"/>
    </location>
</feature>
<accession>A0A1Z5HSB1</accession>
<keyword evidence="4 8" id="KW-0812">Transmembrane</keyword>
<feature type="transmembrane region" description="Helical" evidence="8">
    <location>
        <begin position="216"/>
        <end position="235"/>
    </location>
</feature>
<keyword evidence="11" id="KW-1185">Reference proteome</keyword>
<evidence type="ECO:0000256" key="6">
    <source>
        <dbReference type="ARBA" id="ARBA00023136"/>
    </source>
</evidence>
<dbReference type="PANTHER" id="PTHR38686:SF1">
    <property type="entry name" value="APOLIPOPROTEIN N-ACYLTRANSFERASE"/>
    <property type="match status" value="1"/>
</dbReference>
<keyword evidence="5 8" id="KW-1133">Transmembrane helix</keyword>
<organism evidence="10 11">
    <name type="scientific">Calderihabitans maritimus</name>
    <dbReference type="NCBI Taxonomy" id="1246530"/>
    <lineage>
        <taxon>Bacteria</taxon>
        <taxon>Bacillati</taxon>
        <taxon>Bacillota</taxon>
        <taxon>Clostridia</taxon>
        <taxon>Neomoorellales</taxon>
        <taxon>Calderihabitantaceae</taxon>
        <taxon>Calderihabitans</taxon>
    </lineage>
</organism>
<evidence type="ECO:0000259" key="9">
    <source>
        <dbReference type="PROSITE" id="PS50263"/>
    </source>
</evidence>
<feature type="transmembrane region" description="Helical" evidence="8">
    <location>
        <begin position="171"/>
        <end position="195"/>
    </location>
</feature>
<proteinExistence type="predicted"/>
<sequence length="497" mass="54963">MKTAIVTDSATEKTYRRQFWMRSVIGLVLAALSAALFILAFPPYDLWLLIWIGLVPMVVAQHRILPRRISGLATGVGVGGFFWGYFNNMFANSVWYMRWLPLMIGIVAALVGGRDRAFHERTGYRWFVFQGAALWVGIEMIRGFVPVIGTWGFAAYALYEQPWLIQPVSIFGVYGLSLLILLTNYVLAQVTLALFDRCWRLDPGFQPVTPSHARNWLAGVGVVIAAWIGLSLALLDAPAPDVRVAAVQPAIRIHSEEGLQWLYAQTRRAAAQGAKLIVWNEGALPFDPQAEHTEELRVLSAETGAYLVIGYGVRTEQGLRNEVTVLAPGGEFLGVYGKDHPVTYAGETSLTRGSYPVYNTPLGRLGTIICYDLDFTDTARWVARNGAQLIAVPSFDWPAIAARHYSHVVFRAVENRVAMVKADIAFDSAIIDPYGRIIKRAVKPDSEPATLVADVPLGTANAPAIFLGDWVGWLCLAGMIFFIVLDLLTAFWERESS</sequence>
<dbReference type="GO" id="GO:0016410">
    <property type="term" value="F:N-acyltransferase activity"/>
    <property type="evidence" value="ECO:0007669"/>
    <property type="project" value="InterPro"/>
</dbReference>
<dbReference type="Pfam" id="PF00795">
    <property type="entry name" value="CN_hydrolase"/>
    <property type="match status" value="1"/>
</dbReference>
<protein>
    <submittedName>
        <fullName evidence="10">Nitrilase/cyanide hydratase</fullName>
    </submittedName>
</protein>
<dbReference type="PROSITE" id="PS50263">
    <property type="entry name" value="CN_HYDROLASE"/>
    <property type="match status" value="1"/>
</dbReference>
<dbReference type="InterPro" id="IPR045378">
    <property type="entry name" value="LNT_N"/>
</dbReference>
<dbReference type="RefSeq" id="WP_192868125.1">
    <property type="nucleotide sequence ID" value="NZ_BDGJ01000073.1"/>
</dbReference>
<keyword evidence="6 8" id="KW-0472">Membrane</keyword>
<gene>
    <name evidence="10" type="ORF">KKC1_15670</name>
</gene>
<keyword evidence="7" id="KW-0012">Acyltransferase</keyword>
<dbReference type="Proteomes" id="UP000197032">
    <property type="component" value="Unassembled WGS sequence"/>
</dbReference>
<comment type="caution">
    <text evidence="10">The sequence shown here is derived from an EMBL/GenBank/DDBJ whole genome shotgun (WGS) entry which is preliminary data.</text>
</comment>
<dbReference type="GO" id="GO:0042158">
    <property type="term" value="P:lipoprotein biosynthetic process"/>
    <property type="evidence" value="ECO:0007669"/>
    <property type="project" value="InterPro"/>
</dbReference>
<dbReference type="Pfam" id="PF20154">
    <property type="entry name" value="LNT_N"/>
    <property type="match status" value="1"/>
</dbReference>
<evidence type="ECO:0000256" key="5">
    <source>
        <dbReference type="ARBA" id="ARBA00022989"/>
    </source>
</evidence>
<dbReference type="InterPro" id="IPR036526">
    <property type="entry name" value="C-N_Hydrolase_sf"/>
</dbReference>
<evidence type="ECO:0000256" key="1">
    <source>
        <dbReference type="ARBA" id="ARBA00004651"/>
    </source>
</evidence>
<feature type="transmembrane region" description="Helical" evidence="8">
    <location>
        <begin position="470"/>
        <end position="492"/>
    </location>
</feature>
<reference evidence="11" key="1">
    <citation type="journal article" date="2017" name="Appl. Environ. Microbiol.">
        <title>Genomic analysis of Calderihabitans maritimus KKC1, a thermophilic hydrogenogenic carboxydotrophic bacterium isolated from marine sediment.</title>
        <authorList>
            <person name="Omae K."/>
            <person name="Yoneda Y."/>
            <person name="Fukuyama Y."/>
            <person name="Yoshida T."/>
            <person name="Sako Y."/>
        </authorList>
    </citation>
    <scope>NUCLEOTIDE SEQUENCE [LARGE SCALE GENOMIC DNA]</scope>
    <source>
        <strain evidence="11">KKC1</strain>
    </source>
</reference>